<evidence type="ECO:0000313" key="1">
    <source>
        <dbReference type="EMBL" id="CAH8246044.1"/>
    </source>
</evidence>
<keyword evidence="2" id="KW-1185">Reference proteome</keyword>
<gene>
    <name evidence="1" type="ORF">WJ0W_003281</name>
</gene>
<dbReference type="RefSeq" id="WP_213427792.1">
    <property type="nucleotide sequence ID" value="NZ_AP031286.1"/>
</dbReference>
<comment type="caution">
    <text evidence="1">The sequence shown here is derived from an EMBL/GenBank/DDBJ whole genome shotgun (WGS) entry which is preliminary data.</text>
</comment>
<dbReference type="EMBL" id="CALYLO010000004">
    <property type="protein sequence ID" value="CAH8246044.1"/>
    <property type="molecule type" value="Genomic_DNA"/>
</dbReference>
<reference evidence="1" key="1">
    <citation type="submission" date="2022-06" db="EMBL/GenBank/DDBJ databases">
        <authorList>
            <person name="Dietemann V."/>
            <person name="Ory F."/>
            <person name="Dainat B."/>
            <person name="Oberhansli S."/>
        </authorList>
    </citation>
    <scope>NUCLEOTIDE SEQUENCE</scope>
    <source>
        <strain evidence="1">Ena-SAMPLE-TAB-26-04-2022-14:26:32:270-5432</strain>
    </source>
</reference>
<organism evidence="1 2">
    <name type="scientific">Paenibacillus melissococcoides</name>
    <dbReference type="NCBI Taxonomy" id="2912268"/>
    <lineage>
        <taxon>Bacteria</taxon>
        <taxon>Bacillati</taxon>
        <taxon>Bacillota</taxon>
        <taxon>Bacilli</taxon>
        <taxon>Bacillales</taxon>
        <taxon>Paenibacillaceae</taxon>
        <taxon>Paenibacillus</taxon>
    </lineage>
</organism>
<accession>A0ABM9G336</accession>
<dbReference type="Proteomes" id="UP001154322">
    <property type="component" value="Unassembled WGS sequence"/>
</dbReference>
<sequence>MTAFLLLQALCIFLRETVKDYAAAQGDDGEYRVPRVFEWYLPFKNPRAEEKIDFPYIAPRIISGEDIDAGSHAPLLSTVRIDIAFGVYRESGEIDGFTHPDGAYDLLNLMEHVRIALFRQSAIDNKYIIEKPYKWDIPDEQPYPLWVGQAHTIWTVQSATTQNEGVDLHGHKFDWDE</sequence>
<protein>
    <submittedName>
        <fullName evidence="1">Uncharacterized protein</fullName>
    </submittedName>
</protein>
<evidence type="ECO:0000313" key="2">
    <source>
        <dbReference type="Proteomes" id="UP001154322"/>
    </source>
</evidence>
<proteinExistence type="predicted"/>
<name>A0ABM9G336_9BACL</name>